<dbReference type="InterPro" id="IPR028259">
    <property type="entry name" value="AP2-like_int_N"/>
</dbReference>
<dbReference type="AlphaFoldDB" id="A0A1Z5IZV3"/>
<dbReference type="PANTHER" id="PTHR30349">
    <property type="entry name" value="PHAGE INTEGRASE-RELATED"/>
    <property type="match status" value="1"/>
</dbReference>
<dbReference type="SUPFAM" id="SSF56349">
    <property type="entry name" value="DNA breaking-rejoining enzymes"/>
    <property type="match status" value="1"/>
</dbReference>
<dbReference type="Pfam" id="PF14659">
    <property type="entry name" value="Phage_int_SAM_3"/>
    <property type="match status" value="1"/>
</dbReference>
<evidence type="ECO:0000313" key="6">
    <source>
        <dbReference type="EMBL" id="GAX07068.1"/>
    </source>
</evidence>
<reference evidence="6 7" key="1">
    <citation type="submission" date="2015-11" db="EMBL/GenBank/DDBJ databases">
        <title>Draft genome sequences of new species of the genus Lactobacillus isolated from orchardgrass silage.</title>
        <authorList>
            <person name="Tohno M."/>
            <person name="Tanizawa Y."/>
            <person name="Arita M."/>
        </authorList>
    </citation>
    <scope>NUCLEOTIDE SEQUENCE [LARGE SCALE GENOMIC DNA]</scope>
    <source>
        <strain evidence="6 7">IWT25</strain>
    </source>
</reference>
<gene>
    <name evidence="6" type="ORF">IWT25_02416</name>
</gene>
<dbReference type="Gene3D" id="1.10.150.130">
    <property type="match status" value="1"/>
</dbReference>
<keyword evidence="4" id="KW-0233">DNA recombination</keyword>
<feature type="domain" description="Tyr recombinase" evidence="5">
    <location>
        <begin position="181"/>
        <end position="377"/>
    </location>
</feature>
<dbReference type="InterPro" id="IPR004107">
    <property type="entry name" value="Integrase_SAM-like_N"/>
</dbReference>
<proteinExistence type="inferred from homology"/>
<organism evidence="6 7">
    <name type="scientific">Secundilactobacillus pentosiphilus</name>
    <dbReference type="NCBI Taxonomy" id="1714682"/>
    <lineage>
        <taxon>Bacteria</taxon>
        <taxon>Bacillati</taxon>
        <taxon>Bacillota</taxon>
        <taxon>Bacilli</taxon>
        <taxon>Lactobacillales</taxon>
        <taxon>Lactobacillaceae</taxon>
        <taxon>Secundilactobacillus</taxon>
    </lineage>
</organism>
<name>A0A1Z5IZV3_9LACO</name>
<dbReference type="InterPro" id="IPR002104">
    <property type="entry name" value="Integrase_catalytic"/>
</dbReference>
<comment type="caution">
    <text evidence="6">The sequence shown here is derived from an EMBL/GenBank/DDBJ whole genome shotgun (WGS) entry which is preliminary data.</text>
</comment>
<dbReference type="Pfam" id="PF14657">
    <property type="entry name" value="Arm-DNA-bind_4"/>
    <property type="match status" value="1"/>
</dbReference>
<dbReference type="InterPro" id="IPR050090">
    <property type="entry name" value="Tyrosine_recombinase_XerCD"/>
</dbReference>
<keyword evidence="3" id="KW-0238">DNA-binding</keyword>
<keyword evidence="2" id="KW-0229">DNA integration</keyword>
<dbReference type="GO" id="GO:0003677">
    <property type="term" value="F:DNA binding"/>
    <property type="evidence" value="ECO:0007669"/>
    <property type="project" value="UniProtKB-KW"/>
</dbReference>
<dbReference type="CDD" id="cd01189">
    <property type="entry name" value="INT_ICEBs1_C_like"/>
    <property type="match status" value="1"/>
</dbReference>
<dbReference type="Gene3D" id="1.10.443.10">
    <property type="entry name" value="Intergrase catalytic core"/>
    <property type="match status" value="1"/>
</dbReference>
<comment type="similarity">
    <text evidence="1">Belongs to the 'phage' integrase family.</text>
</comment>
<evidence type="ECO:0000256" key="3">
    <source>
        <dbReference type="ARBA" id="ARBA00023125"/>
    </source>
</evidence>
<dbReference type="GO" id="GO:0006310">
    <property type="term" value="P:DNA recombination"/>
    <property type="evidence" value="ECO:0007669"/>
    <property type="project" value="UniProtKB-KW"/>
</dbReference>
<dbReference type="EMBL" id="BCMI01000035">
    <property type="protein sequence ID" value="GAX07068.1"/>
    <property type="molecule type" value="Genomic_DNA"/>
</dbReference>
<dbReference type="Pfam" id="PF00589">
    <property type="entry name" value="Phage_integrase"/>
    <property type="match status" value="1"/>
</dbReference>
<evidence type="ECO:0000256" key="4">
    <source>
        <dbReference type="ARBA" id="ARBA00023172"/>
    </source>
</evidence>
<dbReference type="InterPro" id="IPR010998">
    <property type="entry name" value="Integrase_recombinase_N"/>
</dbReference>
<dbReference type="InterPro" id="IPR013762">
    <property type="entry name" value="Integrase-like_cat_sf"/>
</dbReference>
<dbReference type="InterPro" id="IPR011010">
    <property type="entry name" value="DNA_brk_join_enz"/>
</dbReference>
<evidence type="ECO:0000256" key="1">
    <source>
        <dbReference type="ARBA" id="ARBA00008857"/>
    </source>
</evidence>
<dbReference type="GO" id="GO:0015074">
    <property type="term" value="P:DNA integration"/>
    <property type="evidence" value="ECO:0007669"/>
    <property type="project" value="UniProtKB-KW"/>
</dbReference>
<sequence length="388" mass="44397">MASINKRNNKWTARITFLDETGKRHVKSKGGFARKREAEQWANGIEQQKYDDSIGKIDQSLAFSDYYADWLNTYKQGKVARITYQEYQYTLHMIQELLAGVPLSKMTRMRYQKFINEFTYGNIEQRKTRHLTGGEVYHSKASVQKLHGHIHSAVLDAVADGLIKQDFCMHAELSGNVGKSAQLKYLDADDMQKLIDEVSKNIRLTSTSKSMIYTGLMTGMRVGEVSALTWSDINWDNETITINKSWDYAYGTGFKPAKTESSNRTITVAPALLNHLRHLHALQMSARLNNPLKLVFLNSRCRVPSPGACDLLLKKYHTKLGIKRISFHGLRHTHASYLLYKGVKMEYISKRLGHSNTSITRNVYAHLIKEDQKAEQDLTRKVMDELSN</sequence>
<protein>
    <submittedName>
        <fullName evidence="6">Integrase</fullName>
    </submittedName>
</protein>
<dbReference type="PANTHER" id="PTHR30349:SF64">
    <property type="entry name" value="PROPHAGE INTEGRASE INTD-RELATED"/>
    <property type="match status" value="1"/>
</dbReference>
<dbReference type="OrthoDB" id="9803188at2"/>
<dbReference type="PROSITE" id="PS51898">
    <property type="entry name" value="TYR_RECOMBINASE"/>
    <property type="match status" value="1"/>
</dbReference>
<dbReference type="RefSeq" id="WP_089121967.1">
    <property type="nucleotide sequence ID" value="NZ_BCMI01000035.1"/>
</dbReference>
<evidence type="ECO:0000313" key="7">
    <source>
        <dbReference type="Proteomes" id="UP000198414"/>
    </source>
</evidence>
<evidence type="ECO:0000256" key="2">
    <source>
        <dbReference type="ARBA" id="ARBA00022908"/>
    </source>
</evidence>
<evidence type="ECO:0000259" key="5">
    <source>
        <dbReference type="PROSITE" id="PS51898"/>
    </source>
</evidence>
<accession>A0A1Z5IZV3</accession>
<dbReference type="Proteomes" id="UP000198414">
    <property type="component" value="Unassembled WGS sequence"/>
</dbReference>